<dbReference type="HOGENOM" id="CLU_363310_0_0_1"/>
<feature type="compositionally biased region" description="Low complexity" evidence="2">
    <location>
        <begin position="166"/>
        <end position="195"/>
    </location>
</feature>
<sequence length="769" mass="82001">MSGLSPSRRLRTKTSDLTDFFRGAGHSSSHARQQDAASVNLEVPSGDEAGQTTKKKITRIPLFGRSRKKSNQSTASSPFTTSSLARDSADIGEQSSRAASTDRRPSEPSAIHVQPPPLPVPSKASTSLSSKLAAHFSHARSSRILGIPQTESAPTQPAASSLGLVPPSNRSASSESGSSGGTKTRSTTPRPARPTIMVSLSNDNNEEFKDLFTRPTDSPGSSRLVLQPPPEDPQKPSSAPSPIIRTPEPSIYKRGHTPASAIAAAVRDRQNFPNERPASTSSKNSSSRKNSDSDKGHERHDGSSTPRLYEARESPRLSSPEKEKGLPPSLQRRSSVATGYAQSSENVPSSPRSRMKLPSAHTRSRPPSMPPSLPPPSPLPPPPPSSPLPVAPSNLPTASDSQAPPTESGTSQKVHVRPRAHTISSIVNAPVPLSPLSRSLTTDHTSPIRDNFRPTTIGETLDINTASAEVLRSALRARNEQYDELATLVLKMTESHVAEVTALEKKIATLEKEARKRETQIKGFTWLLNDGESPQQPKALPPGVMNQSRFATSLHSGAESDRGAYRNQSGRLAYQSDSGAESNVTSGAESLRASGASGTESMSSIFRNKKLRRPYPVGETSNLSRTGSMLRSPKIPPAANSDKTLPDPPYLSSGKRSSMSSTSPSPSSSTSSLLPPSPSITMSSLSAIPEGSGPTSTLRLPREASEQQEDRRAIRASHRTSTSSMTSSSTAASSSYSTNIKRSRPTSIAQVLEKSPNLEDVLEKLRPFS</sequence>
<dbReference type="STRING" id="685588.A0A067T295"/>
<keyword evidence="1" id="KW-0175">Coiled coil</keyword>
<feature type="compositionally biased region" description="Pro residues" evidence="2">
    <location>
        <begin position="367"/>
        <end position="390"/>
    </location>
</feature>
<evidence type="ECO:0000313" key="3">
    <source>
        <dbReference type="EMBL" id="KDR77310.1"/>
    </source>
</evidence>
<feature type="compositionally biased region" description="Polar residues" evidence="2">
    <location>
        <begin position="596"/>
        <end position="606"/>
    </location>
</feature>
<keyword evidence="4" id="KW-1185">Reference proteome</keyword>
<feature type="region of interest" description="Disordered" evidence="2">
    <location>
        <begin position="573"/>
        <end position="757"/>
    </location>
</feature>
<dbReference type="AlphaFoldDB" id="A0A067T295"/>
<name>A0A067T295_GALM3</name>
<feature type="compositionally biased region" description="Polar residues" evidence="2">
    <location>
        <begin position="149"/>
        <end position="159"/>
    </location>
</feature>
<gene>
    <name evidence="3" type="ORF">GALMADRAFT_225426</name>
</gene>
<feature type="compositionally biased region" description="Low complexity" evidence="2">
    <location>
        <begin position="122"/>
        <end position="134"/>
    </location>
</feature>
<feature type="compositionally biased region" description="Polar residues" evidence="2">
    <location>
        <begin position="71"/>
        <end position="85"/>
    </location>
</feature>
<feature type="compositionally biased region" description="Basic and acidic residues" evidence="2">
    <location>
        <begin position="309"/>
        <end position="325"/>
    </location>
</feature>
<feature type="compositionally biased region" description="Polar residues" evidence="2">
    <location>
        <begin position="26"/>
        <end position="37"/>
    </location>
</feature>
<reference evidence="4" key="1">
    <citation type="journal article" date="2014" name="Proc. Natl. Acad. Sci. U.S.A.">
        <title>Extensive sampling of basidiomycete genomes demonstrates inadequacy of the white-rot/brown-rot paradigm for wood decay fungi.</title>
        <authorList>
            <person name="Riley R."/>
            <person name="Salamov A.A."/>
            <person name="Brown D.W."/>
            <person name="Nagy L.G."/>
            <person name="Floudas D."/>
            <person name="Held B.W."/>
            <person name="Levasseur A."/>
            <person name="Lombard V."/>
            <person name="Morin E."/>
            <person name="Otillar R."/>
            <person name="Lindquist E.A."/>
            <person name="Sun H."/>
            <person name="LaButti K.M."/>
            <person name="Schmutz J."/>
            <person name="Jabbour D."/>
            <person name="Luo H."/>
            <person name="Baker S.E."/>
            <person name="Pisabarro A.G."/>
            <person name="Walton J.D."/>
            <person name="Blanchette R.A."/>
            <person name="Henrissat B."/>
            <person name="Martin F."/>
            <person name="Cullen D."/>
            <person name="Hibbett D.S."/>
            <person name="Grigoriev I.V."/>
        </authorList>
    </citation>
    <scope>NUCLEOTIDE SEQUENCE [LARGE SCALE GENOMIC DNA]</scope>
    <source>
        <strain evidence="4">CBS 339.88</strain>
    </source>
</reference>
<feature type="compositionally biased region" description="Basic and acidic residues" evidence="2">
    <location>
        <begin position="700"/>
        <end position="713"/>
    </location>
</feature>
<feature type="compositionally biased region" description="Polar residues" evidence="2">
    <location>
        <begin position="573"/>
        <end position="588"/>
    </location>
</feature>
<feature type="region of interest" description="Disordered" evidence="2">
    <location>
        <begin position="1"/>
        <end position="453"/>
    </location>
</feature>
<proteinExistence type="predicted"/>
<feature type="compositionally biased region" description="Low complexity" evidence="2">
    <location>
        <begin position="719"/>
        <end position="738"/>
    </location>
</feature>
<feature type="compositionally biased region" description="Polar residues" evidence="2">
    <location>
        <begin position="331"/>
        <end position="352"/>
    </location>
</feature>
<feature type="compositionally biased region" description="Polar residues" evidence="2">
    <location>
        <begin position="619"/>
        <end position="629"/>
    </location>
</feature>
<dbReference type="EMBL" id="KL142377">
    <property type="protein sequence ID" value="KDR77310.1"/>
    <property type="molecule type" value="Genomic_DNA"/>
</dbReference>
<feature type="compositionally biased region" description="Basic and acidic residues" evidence="2">
    <location>
        <begin position="289"/>
        <end position="302"/>
    </location>
</feature>
<feature type="compositionally biased region" description="Low complexity" evidence="2">
    <location>
        <begin position="279"/>
        <end position="288"/>
    </location>
</feature>
<protein>
    <submittedName>
        <fullName evidence="3">Uncharacterized protein</fullName>
    </submittedName>
</protein>
<evidence type="ECO:0000313" key="4">
    <source>
        <dbReference type="Proteomes" id="UP000027222"/>
    </source>
</evidence>
<organism evidence="3 4">
    <name type="scientific">Galerina marginata (strain CBS 339.88)</name>
    <dbReference type="NCBI Taxonomy" id="685588"/>
    <lineage>
        <taxon>Eukaryota</taxon>
        <taxon>Fungi</taxon>
        <taxon>Dikarya</taxon>
        <taxon>Basidiomycota</taxon>
        <taxon>Agaricomycotina</taxon>
        <taxon>Agaricomycetes</taxon>
        <taxon>Agaricomycetidae</taxon>
        <taxon>Agaricales</taxon>
        <taxon>Agaricineae</taxon>
        <taxon>Strophariaceae</taxon>
        <taxon>Galerina</taxon>
    </lineage>
</organism>
<feature type="coiled-coil region" evidence="1">
    <location>
        <begin position="493"/>
        <end position="520"/>
    </location>
</feature>
<dbReference type="OrthoDB" id="2804750at2759"/>
<feature type="compositionally biased region" description="Polar residues" evidence="2">
    <location>
        <begin position="436"/>
        <end position="445"/>
    </location>
</feature>
<feature type="compositionally biased region" description="Low complexity" evidence="2">
    <location>
        <begin position="657"/>
        <end position="686"/>
    </location>
</feature>
<feature type="compositionally biased region" description="Polar residues" evidence="2">
    <location>
        <begin position="397"/>
        <end position="413"/>
    </location>
</feature>
<evidence type="ECO:0000256" key="2">
    <source>
        <dbReference type="SAM" id="MobiDB-lite"/>
    </source>
</evidence>
<accession>A0A067T295</accession>
<evidence type="ECO:0000256" key="1">
    <source>
        <dbReference type="SAM" id="Coils"/>
    </source>
</evidence>
<dbReference type="Proteomes" id="UP000027222">
    <property type="component" value="Unassembled WGS sequence"/>
</dbReference>